<feature type="compositionally biased region" description="Polar residues" evidence="1">
    <location>
        <begin position="41"/>
        <end position="76"/>
    </location>
</feature>
<feature type="region of interest" description="Disordered" evidence="1">
    <location>
        <begin position="375"/>
        <end position="414"/>
    </location>
</feature>
<feature type="region of interest" description="Disordered" evidence="1">
    <location>
        <begin position="145"/>
        <end position="174"/>
    </location>
</feature>
<feature type="region of interest" description="Disordered" evidence="1">
    <location>
        <begin position="39"/>
        <end position="117"/>
    </location>
</feature>
<organism evidence="2 3">
    <name type="scientific">Desmophyllum pertusum</name>
    <dbReference type="NCBI Taxonomy" id="174260"/>
    <lineage>
        <taxon>Eukaryota</taxon>
        <taxon>Metazoa</taxon>
        <taxon>Cnidaria</taxon>
        <taxon>Anthozoa</taxon>
        <taxon>Hexacorallia</taxon>
        <taxon>Scleractinia</taxon>
        <taxon>Caryophylliina</taxon>
        <taxon>Caryophylliidae</taxon>
        <taxon>Desmophyllum</taxon>
    </lineage>
</organism>
<accession>A0A9W9YF75</accession>
<feature type="compositionally biased region" description="Basic and acidic residues" evidence="1">
    <location>
        <begin position="258"/>
        <end position="278"/>
    </location>
</feature>
<feature type="compositionally biased region" description="Basic and acidic residues" evidence="1">
    <location>
        <begin position="228"/>
        <end position="251"/>
    </location>
</feature>
<feature type="region of interest" description="Disordered" evidence="1">
    <location>
        <begin position="209"/>
        <end position="348"/>
    </location>
</feature>
<proteinExistence type="predicted"/>
<reference evidence="2" key="1">
    <citation type="submission" date="2023-01" db="EMBL/GenBank/DDBJ databases">
        <title>Genome assembly of the deep-sea coral Lophelia pertusa.</title>
        <authorList>
            <person name="Herrera S."/>
            <person name="Cordes E."/>
        </authorList>
    </citation>
    <scope>NUCLEOTIDE SEQUENCE</scope>
    <source>
        <strain evidence="2">USNM1676648</strain>
        <tissue evidence="2">Polyp</tissue>
    </source>
</reference>
<evidence type="ECO:0000313" key="3">
    <source>
        <dbReference type="Proteomes" id="UP001163046"/>
    </source>
</evidence>
<dbReference type="AlphaFoldDB" id="A0A9W9YF75"/>
<dbReference type="Proteomes" id="UP001163046">
    <property type="component" value="Unassembled WGS sequence"/>
</dbReference>
<sequence length="885" mass="98822">MQCPSCGNTDLLPKLKCCLEFGFPLQHTQNVPRKTEFEVITPTTEQQSDVSTRNNSDPDVDNRQIQECGSPPQHNKNVPRKTEVVAPTTEQQSDASTRNNSDPDVDIRQIQGDNQTKQLLTTEREQGQSPTGRHAAETTVQPYTEYDSSTVDHDKVQNQPTAESGAGSLKSDHHPVCVPVTPPGSVFDSGVSGISGAGASSTVENVRNQIEPNTGNSDSIAGTTISSQEEKRQIFDDKTTTKSISTEKGEKGALASESDQHQASEATKEKQQPERSDDQLESTATSNDVINTKMDINIPQDENSRAEVKSGNLNGEKVETTRPVFSAPESNEPSFKHPLSETAGNAGDDKGSVKKLSIVMKFYVKFKDYRTRTGYQQNKPQFQGTTTTQRSNKGQSKDEKANASHPPLISSPMPINTLKQLEPETGVTVVFHVLLVSNFKMKEERLHIRAYGEDLGNFSINCVDMDLIGSDKGKDKEMLMSFSGQFTLSIDCAKRGSNYKYVVIKNREVHFEHLAEFPPRYKGEIIDRFLSIPDKYLKPGATWHQFDGVTYIYGEKRWWERVYDYFRSEETVENRTTALLAYLPKWKGFLVDGAGEEMKATDALVALDEVVNSMTNVWVKHGGGRPEKKKPSNFDISTVLVDHLQPKIKENAAVLAQSNVGLNTRVSVLVSSLAIVLILKKYKIKFKREYVLSLLRCLSLEADPNEQKCTAYEVVLDELSEGLRKMAVEGIEELCNEIIMADYWRADVEWLFAVPLLHFLRGDSKPFEDPDIKGSYNTLEWIGAQKLKIKEFQSSAVRLNLSQVLPQLTSAFQVDPLLKRTFLHAIPVGELHNFVASKVFHISDICVALVTFCSTEVVTSFKWKSIQQCIKLMIPQFEAEKGKTG</sequence>
<evidence type="ECO:0000313" key="2">
    <source>
        <dbReference type="EMBL" id="KAJ7339388.1"/>
    </source>
</evidence>
<evidence type="ECO:0000256" key="1">
    <source>
        <dbReference type="SAM" id="MobiDB-lite"/>
    </source>
</evidence>
<keyword evidence="3" id="KW-1185">Reference proteome</keyword>
<dbReference type="OrthoDB" id="6159191at2759"/>
<dbReference type="EMBL" id="MU827779">
    <property type="protein sequence ID" value="KAJ7339388.1"/>
    <property type="molecule type" value="Genomic_DNA"/>
</dbReference>
<comment type="caution">
    <text evidence="2">The sequence shown here is derived from an EMBL/GenBank/DDBJ whole genome shotgun (WGS) entry which is preliminary data.</text>
</comment>
<feature type="compositionally biased region" description="Polar residues" evidence="1">
    <location>
        <begin position="281"/>
        <end position="290"/>
    </location>
</feature>
<gene>
    <name evidence="2" type="ORF">OS493_005783</name>
</gene>
<protein>
    <submittedName>
        <fullName evidence="2">Uncharacterized protein</fullName>
    </submittedName>
</protein>
<feature type="compositionally biased region" description="Polar residues" evidence="1">
    <location>
        <begin position="375"/>
        <end position="394"/>
    </location>
</feature>
<feature type="compositionally biased region" description="Polar residues" evidence="1">
    <location>
        <begin position="209"/>
        <end position="227"/>
    </location>
</feature>
<name>A0A9W9YF75_9CNID</name>
<feature type="compositionally biased region" description="Polar residues" evidence="1">
    <location>
        <begin position="88"/>
        <end position="102"/>
    </location>
</feature>